<evidence type="ECO:0000256" key="4">
    <source>
        <dbReference type="ARBA" id="ARBA00022827"/>
    </source>
</evidence>
<feature type="domain" description="FAD-binding" evidence="6">
    <location>
        <begin position="3"/>
        <end position="347"/>
    </location>
</feature>
<evidence type="ECO:0000259" key="6">
    <source>
        <dbReference type="Pfam" id="PF01494"/>
    </source>
</evidence>
<evidence type="ECO:0000256" key="1">
    <source>
        <dbReference type="ARBA" id="ARBA00001974"/>
    </source>
</evidence>
<accession>A0AA40KDH4</accession>
<evidence type="ECO:0000256" key="5">
    <source>
        <dbReference type="ARBA" id="ARBA00023002"/>
    </source>
</evidence>
<keyword evidence="4" id="KW-0274">FAD</keyword>
<dbReference type="InterPro" id="IPR036188">
    <property type="entry name" value="FAD/NAD-bd_sf"/>
</dbReference>
<dbReference type="PANTHER" id="PTHR43004">
    <property type="entry name" value="TRK SYSTEM POTASSIUM UPTAKE PROTEIN"/>
    <property type="match status" value="1"/>
</dbReference>
<dbReference type="SUPFAM" id="SSF51905">
    <property type="entry name" value="FAD/NAD(P)-binding domain"/>
    <property type="match status" value="1"/>
</dbReference>
<name>A0AA40KDH4_9PEZI</name>
<dbReference type="InterPro" id="IPR050641">
    <property type="entry name" value="RIFMO-like"/>
</dbReference>
<dbReference type="SUPFAM" id="SSF52833">
    <property type="entry name" value="Thioredoxin-like"/>
    <property type="match status" value="1"/>
</dbReference>
<dbReference type="InterPro" id="IPR036249">
    <property type="entry name" value="Thioredoxin-like_sf"/>
</dbReference>
<dbReference type="Gene3D" id="3.30.70.2450">
    <property type="match status" value="1"/>
</dbReference>
<dbReference type="GO" id="GO:0016709">
    <property type="term" value="F:oxidoreductase activity, acting on paired donors, with incorporation or reduction of molecular oxygen, NAD(P)H as one donor, and incorporation of one atom of oxygen"/>
    <property type="evidence" value="ECO:0007669"/>
    <property type="project" value="UniProtKB-ARBA"/>
</dbReference>
<evidence type="ECO:0000256" key="2">
    <source>
        <dbReference type="ARBA" id="ARBA00007801"/>
    </source>
</evidence>
<dbReference type="PRINTS" id="PR00420">
    <property type="entry name" value="RNGMNOXGNASE"/>
</dbReference>
<dbReference type="Pfam" id="PF01494">
    <property type="entry name" value="FAD_binding_3"/>
    <property type="match status" value="1"/>
</dbReference>
<dbReference type="InterPro" id="IPR002938">
    <property type="entry name" value="FAD-bd"/>
</dbReference>
<dbReference type="PANTHER" id="PTHR43004:SF19">
    <property type="entry name" value="BINDING MONOOXYGENASE, PUTATIVE (JCVI)-RELATED"/>
    <property type="match status" value="1"/>
</dbReference>
<dbReference type="AlphaFoldDB" id="A0AA40KDH4"/>
<dbReference type="Proteomes" id="UP001172155">
    <property type="component" value="Unassembled WGS sequence"/>
</dbReference>
<sequence>MVDCDVLIVGAGPVGTALALELAHQEISFRIVDKAATRSGQSRAFAVQPRTLELLNRHSDATWYLSNGQPLKAFTMISNRKLVTSIEFDDFGRKDTLFQLPIIIPQASTEQFLDDGLSRYGKVVERPVSVATEDISQDEDGVRTILRHADGTCETVISRYIVGCDGAHSIVRHAASNVEFEGAPYPMDFLLCDARLEGSNLPRNGPALCVGSGTLGLFPLPGGLTRLVAAGQAGQIVTGEEPTKEDFQKLLETFAPPGHGTIAGTVWLSRFRLHHRIASSYRDGRIFLAGDAAHLHSPAGAQGMNAGIQDSINLGWKLAAVLRGKAADPEALLNSYDAERRRVGQYLLGTTDRMFNFAATSNWLFIKLRQFFMPWVLPQVAQRDFLRQGIFRFMSQFGIKYRKSAIVGTATGFSGPVMGGDRPPDCALEAISPGTEARIHDICSGKRHTLLVFGGPSGETIATSDELRGAESRASGVLNDGESVHFILSTAMDVAPGHSYLDPDGKAHSLYGFSEPSYVLVRPDGYIAFLGPLSSLDELLVFLS</sequence>
<evidence type="ECO:0000256" key="3">
    <source>
        <dbReference type="ARBA" id="ARBA00022630"/>
    </source>
</evidence>
<organism evidence="7 8">
    <name type="scientific">Schizothecium vesticola</name>
    <dbReference type="NCBI Taxonomy" id="314040"/>
    <lineage>
        <taxon>Eukaryota</taxon>
        <taxon>Fungi</taxon>
        <taxon>Dikarya</taxon>
        <taxon>Ascomycota</taxon>
        <taxon>Pezizomycotina</taxon>
        <taxon>Sordariomycetes</taxon>
        <taxon>Sordariomycetidae</taxon>
        <taxon>Sordariales</taxon>
        <taxon>Schizotheciaceae</taxon>
        <taxon>Schizothecium</taxon>
    </lineage>
</organism>
<gene>
    <name evidence="7" type="ORF">B0T18DRAFT_312278</name>
</gene>
<protein>
    <submittedName>
        <fullName evidence="7">FAD binding domain-containing protein</fullName>
    </submittedName>
</protein>
<keyword evidence="8" id="KW-1185">Reference proteome</keyword>
<comment type="cofactor">
    <cofactor evidence="1">
        <name>FAD</name>
        <dbReference type="ChEBI" id="CHEBI:57692"/>
    </cofactor>
</comment>
<comment type="caution">
    <text evidence="7">The sequence shown here is derived from an EMBL/GenBank/DDBJ whole genome shotgun (WGS) entry which is preliminary data.</text>
</comment>
<keyword evidence="3" id="KW-0285">Flavoprotein</keyword>
<keyword evidence="5" id="KW-0560">Oxidoreductase</keyword>
<reference evidence="7" key="1">
    <citation type="submission" date="2023-06" db="EMBL/GenBank/DDBJ databases">
        <title>Genome-scale phylogeny and comparative genomics of the fungal order Sordariales.</title>
        <authorList>
            <consortium name="Lawrence Berkeley National Laboratory"/>
            <person name="Hensen N."/>
            <person name="Bonometti L."/>
            <person name="Westerberg I."/>
            <person name="Brannstrom I.O."/>
            <person name="Guillou S."/>
            <person name="Cros-Aarteil S."/>
            <person name="Calhoun S."/>
            <person name="Haridas S."/>
            <person name="Kuo A."/>
            <person name="Mondo S."/>
            <person name="Pangilinan J."/>
            <person name="Riley R."/>
            <person name="LaButti K."/>
            <person name="Andreopoulos B."/>
            <person name="Lipzen A."/>
            <person name="Chen C."/>
            <person name="Yanf M."/>
            <person name="Daum C."/>
            <person name="Ng V."/>
            <person name="Clum A."/>
            <person name="Steindorff A."/>
            <person name="Ohm R."/>
            <person name="Martin F."/>
            <person name="Silar P."/>
            <person name="Natvig D."/>
            <person name="Lalanne C."/>
            <person name="Gautier V."/>
            <person name="Ament-velasquez S.L."/>
            <person name="Kruys A."/>
            <person name="Hutchinson M.I."/>
            <person name="Powell A.J."/>
            <person name="Barry K."/>
            <person name="Miller A.N."/>
            <person name="Grigoriev I.V."/>
            <person name="Debuchy R."/>
            <person name="Gladieux P."/>
            <person name="Thoren M.H."/>
            <person name="Johannesson H."/>
        </authorList>
    </citation>
    <scope>NUCLEOTIDE SEQUENCE</scope>
    <source>
        <strain evidence="7">SMH3187-1</strain>
    </source>
</reference>
<proteinExistence type="inferred from homology"/>
<dbReference type="GO" id="GO:0071949">
    <property type="term" value="F:FAD binding"/>
    <property type="evidence" value="ECO:0007669"/>
    <property type="project" value="InterPro"/>
</dbReference>
<comment type="similarity">
    <text evidence="2">Belongs to the PheA/TfdB FAD monooxygenase family.</text>
</comment>
<dbReference type="Gene3D" id="3.40.30.120">
    <property type="match status" value="1"/>
</dbReference>
<dbReference type="Gene3D" id="3.50.50.60">
    <property type="entry name" value="FAD/NAD(P)-binding domain"/>
    <property type="match status" value="1"/>
</dbReference>
<dbReference type="EMBL" id="JAUKUD010000001">
    <property type="protein sequence ID" value="KAK0754907.1"/>
    <property type="molecule type" value="Genomic_DNA"/>
</dbReference>
<evidence type="ECO:0000313" key="8">
    <source>
        <dbReference type="Proteomes" id="UP001172155"/>
    </source>
</evidence>
<evidence type="ECO:0000313" key="7">
    <source>
        <dbReference type="EMBL" id="KAK0754907.1"/>
    </source>
</evidence>